<reference evidence="3" key="1">
    <citation type="submission" date="2025-08" db="UniProtKB">
        <authorList>
            <consortium name="RefSeq"/>
        </authorList>
    </citation>
    <scope>IDENTIFICATION</scope>
</reference>
<accession>A0ABM4BHQ6</accession>
<evidence type="ECO:0000313" key="3">
    <source>
        <dbReference type="RefSeq" id="XP_065648558.1"/>
    </source>
</evidence>
<dbReference type="Proteomes" id="UP001652625">
    <property type="component" value="Chromosome 03"/>
</dbReference>
<name>A0ABM4BHQ6_HYDVU</name>
<keyword evidence="1" id="KW-0472">Membrane</keyword>
<evidence type="ECO:0000313" key="2">
    <source>
        <dbReference type="Proteomes" id="UP001652625"/>
    </source>
</evidence>
<protein>
    <submittedName>
        <fullName evidence="3">Uncharacterized protein LOC100213565 isoform X2</fullName>
    </submittedName>
</protein>
<feature type="transmembrane region" description="Helical" evidence="1">
    <location>
        <begin position="158"/>
        <end position="179"/>
    </location>
</feature>
<dbReference type="GeneID" id="100213565"/>
<proteinExistence type="predicted"/>
<evidence type="ECO:0000256" key="1">
    <source>
        <dbReference type="SAM" id="Phobius"/>
    </source>
</evidence>
<sequence>MASIMGQIKKAFVVATAFIGIFLILCGLTSIILDVLMYLRYAEKSQILYLLKVSSEQRTLYTFGVFMVFGCFLLVPGILSIVLVFTKNFSLMVAILVFNVLSMLITVGCLIYVVTIMNSWEPVHGLCVTIFRKCRCFQEVNYYEMPSSCEFYNSTETLLVATCINLGLSGILVLISSFISCFSLCNVEEENSSCFVLQQPAVVSFSSNCYFDHPEPPPSYSPRQFHLQPIENYSTHDKAMLIENQDM</sequence>
<keyword evidence="1" id="KW-1133">Transmembrane helix</keyword>
<gene>
    <name evidence="3" type="primary">LOC100213565</name>
</gene>
<dbReference type="RefSeq" id="XP_065648558.1">
    <property type="nucleotide sequence ID" value="XM_065792486.1"/>
</dbReference>
<keyword evidence="2" id="KW-1185">Reference proteome</keyword>
<keyword evidence="1" id="KW-0812">Transmembrane</keyword>
<feature type="transmembrane region" description="Helical" evidence="1">
    <location>
        <begin position="91"/>
        <end position="114"/>
    </location>
</feature>
<feature type="transmembrane region" description="Helical" evidence="1">
    <location>
        <begin position="12"/>
        <end position="39"/>
    </location>
</feature>
<feature type="transmembrane region" description="Helical" evidence="1">
    <location>
        <begin position="60"/>
        <end position="85"/>
    </location>
</feature>
<organism evidence="2 3">
    <name type="scientific">Hydra vulgaris</name>
    <name type="common">Hydra</name>
    <name type="synonym">Hydra attenuata</name>
    <dbReference type="NCBI Taxonomy" id="6087"/>
    <lineage>
        <taxon>Eukaryota</taxon>
        <taxon>Metazoa</taxon>
        <taxon>Cnidaria</taxon>
        <taxon>Hydrozoa</taxon>
        <taxon>Hydroidolina</taxon>
        <taxon>Anthoathecata</taxon>
        <taxon>Aplanulata</taxon>
        <taxon>Hydridae</taxon>
        <taxon>Hydra</taxon>
    </lineage>
</organism>